<comment type="similarity">
    <text evidence="2">Belongs to the class-I pyridoxal-phosphate-dependent aminotransferase family.</text>
</comment>
<comment type="cofactor">
    <cofactor evidence="1">
        <name>pyridoxal 5'-phosphate</name>
        <dbReference type="ChEBI" id="CHEBI:597326"/>
    </cofactor>
</comment>
<evidence type="ECO:0000256" key="3">
    <source>
        <dbReference type="ARBA" id="ARBA00022576"/>
    </source>
</evidence>
<dbReference type="GO" id="GO:0008483">
    <property type="term" value="F:transaminase activity"/>
    <property type="evidence" value="ECO:0007669"/>
    <property type="project" value="UniProtKB-KW"/>
</dbReference>
<dbReference type="InterPro" id="IPR015421">
    <property type="entry name" value="PyrdxlP-dep_Trfase_major"/>
</dbReference>
<proteinExistence type="inferred from homology"/>
<dbReference type="Proteomes" id="UP000298061">
    <property type="component" value="Unassembled WGS sequence"/>
</dbReference>
<dbReference type="STRING" id="135208.A0A4Z0A5X8"/>
<reference evidence="7 8" key="1">
    <citation type="submission" date="2019-02" db="EMBL/GenBank/DDBJ databases">
        <title>Genome sequencing of the rare red list fungi Hericium alpestre (H. flagellum).</title>
        <authorList>
            <person name="Buettner E."/>
            <person name="Kellner H."/>
        </authorList>
    </citation>
    <scope>NUCLEOTIDE SEQUENCE [LARGE SCALE GENOMIC DNA]</scope>
    <source>
        <strain evidence="7 8">DSM 108284</strain>
    </source>
</reference>
<accession>A0A4Z0A5X8</accession>
<evidence type="ECO:0000256" key="4">
    <source>
        <dbReference type="ARBA" id="ARBA00022679"/>
    </source>
</evidence>
<protein>
    <recommendedName>
        <fullName evidence="6">Aminotransferase class I/classII large domain-containing protein</fullName>
    </recommendedName>
</protein>
<keyword evidence="3" id="KW-0032">Aminotransferase</keyword>
<sequence>MTVPTTGNGINGTAIKVLPASFYDQYLSNAAKERKPSPIRGLFPLELEPGVISMLAGKPNSATFPITSIQVTSRFPGDPTKEVPLTVEGPALAEALQYSATVGIPSLVTWLTNLQSTEHHRKQGEGWRLSVASGSQDAFYKAITALINDGDSVLVETPAYAGVIPVYESLHCEMIEVPTDEKGIRTDALRSILESWPAGKPKPRTLYTVPYGSNPTGITAVLERRLEVLELSRQHGFLILEDDPYYYLYYGKAARLPSYFSLEPQTGEVGRVLRFDSLSKILSAGIRIGFTTGPIPILNAMDGHTASANLQTSSLTQAITFAVLDSWGYDGFKTHTNIVSEFYCQKRDVFEAAMQRHLDGLAEWSTPEAGMFFWFKLKLSDDPSDEVDSQAIIREKAFKGGVLALPGTVFLPSGSKTAYVRAAFSLLGEKDVDEALRRLRVVLLKEREDRAQKA</sequence>
<dbReference type="InterPro" id="IPR015424">
    <property type="entry name" value="PyrdxlP-dep_Trfase"/>
</dbReference>
<dbReference type="InterPro" id="IPR050859">
    <property type="entry name" value="Class-I_PLP-dep_aminotransf"/>
</dbReference>
<gene>
    <name evidence="7" type="ORF">EWM64_g2700</name>
</gene>
<dbReference type="Pfam" id="PF00155">
    <property type="entry name" value="Aminotran_1_2"/>
    <property type="match status" value="1"/>
</dbReference>
<evidence type="ECO:0000256" key="2">
    <source>
        <dbReference type="ARBA" id="ARBA00007441"/>
    </source>
</evidence>
<evidence type="ECO:0000256" key="1">
    <source>
        <dbReference type="ARBA" id="ARBA00001933"/>
    </source>
</evidence>
<dbReference type="GO" id="GO:0030170">
    <property type="term" value="F:pyridoxal phosphate binding"/>
    <property type="evidence" value="ECO:0007669"/>
    <property type="project" value="InterPro"/>
</dbReference>
<evidence type="ECO:0000313" key="7">
    <source>
        <dbReference type="EMBL" id="TFY81319.1"/>
    </source>
</evidence>
<dbReference type="OrthoDB" id="691673at2759"/>
<dbReference type="GO" id="GO:1901605">
    <property type="term" value="P:alpha-amino acid metabolic process"/>
    <property type="evidence" value="ECO:0007669"/>
    <property type="project" value="TreeGrafter"/>
</dbReference>
<evidence type="ECO:0000256" key="5">
    <source>
        <dbReference type="ARBA" id="ARBA00022898"/>
    </source>
</evidence>
<dbReference type="SUPFAM" id="SSF53383">
    <property type="entry name" value="PLP-dependent transferases"/>
    <property type="match status" value="1"/>
</dbReference>
<name>A0A4Z0A5X8_9AGAM</name>
<dbReference type="PANTHER" id="PTHR42790">
    <property type="entry name" value="AMINOTRANSFERASE"/>
    <property type="match status" value="1"/>
</dbReference>
<organism evidence="7 8">
    <name type="scientific">Hericium alpestre</name>
    <dbReference type="NCBI Taxonomy" id="135208"/>
    <lineage>
        <taxon>Eukaryota</taxon>
        <taxon>Fungi</taxon>
        <taxon>Dikarya</taxon>
        <taxon>Basidiomycota</taxon>
        <taxon>Agaricomycotina</taxon>
        <taxon>Agaricomycetes</taxon>
        <taxon>Russulales</taxon>
        <taxon>Hericiaceae</taxon>
        <taxon>Hericium</taxon>
    </lineage>
</organism>
<keyword evidence="8" id="KW-1185">Reference proteome</keyword>
<dbReference type="PANTHER" id="PTHR42790:SF19">
    <property type="entry name" value="KYNURENINE_ALPHA-AMINOADIPATE AMINOTRANSFERASE, MITOCHONDRIAL"/>
    <property type="match status" value="1"/>
</dbReference>
<dbReference type="InterPro" id="IPR004839">
    <property type="entry name" value="Aminotransferase_I/II_large"/>
</dbReference>
<keyword evidence="5" id="KW-0663">Pyridoxal phosphate</keyword>
<dbReference type="EMBL" id="SFCI01000225">
    <property type="protein sequence ID" value="TFY81319.1"/>
    <property type="molecule type" value="Genomic_DNA"/>
</dbReference>
<keyword evidence="4" id="KW-0808">Transferase</keyword>
<comment type="caution">
    <text evidence="7">The sequence shown here is derived from an EMBL/GenBank/DDBJ whole genome shotgun (WGS) entry which is preliminary data.</text>
</comment>
<feature type="domain" description="Aminotransferase class I/classII large" evidence="6">
    <location>
        <begin position="96"/>
        <end position="439"/>
    </location>
</feature>
<dbReference type="Gene3D" id="3.40.640.10">
    <property type="entry name" value="Type I PLP-dependent aspartate aminotransferase-like (Major domain)"/>
    <property type="match status" value="1"/>
</dbReference>
<dbReference type="CDD" id="cd00609">
    <property type="entry name" value="AAT_like"/>
    <property type="match status" value="1"/>
</dbReference>
<evidence type="ECO:0000259" key="6">
    <source>
        <dbReference type="Pfam" id="PF00155"/>
    </source>
</evidence>
<evidence type="ECO:0000313" key="8">
    <source>
        <dbReference type="Proteomes" id="UP000298061"/>
    </source>
</evidence>
<dbReference type="AlphaFoldDB" id="A0A4Z0A5X8"/>